<dbReference type="SFLD" id="SFLDG00358">
    <property type="entry name" value="Main_(cytGST)"/>
    <property type="match status" value="1"/>
</dbReference>
<dbReference type="SUPFAM" id="SSF47616">
    <property type="entry name" value="GST C-terminal domain-like"/>
    <property type="match status" value="1"/>
</dbReference>
<organism evidence="7 8">
    <name type="scientific">Papaver nudicaule</name>
    <name type="common">Iceland poppy</name>
    <dbReference type="NCBI Taxonomy" id="74823"/>
    <lineage>
        <taxon>Eukaryota</taxon>
        <taxon>Viridiplantae</taxon>
        <taxon>Streptophyta</taxon>
        <taxon>Embryophyta</taxon>
        <taxon>Tracheophyta</taxon>
        <taxon>Spermatophyta</taxon>
        <taxon>Magnoliopsida</taxon>
        <taxon>Ranunculales</taxon>
        <taxon>Papaveraceae</taxon>
        <taxon>Papaveroideae</taxon>
        <taxon>Papaver</taxon>
    </lineage>
</organism>
<dbReference type="Pfam" id="PF00043">
    <property type="entry name" value="GST_C"/>
    <property type="match status" value="1"/>
</dbReference>
<evidence type="ECO:0000256" key="1">
    <source>
        <dbReference type="ARBA" id="ARBA00012452"/>
    </source>
</evidence>
<keyword evidence="2" id="KW-0808">Transferase</keyword>
<dbReference type="InterPro" id="IPR045073">
    <property type="entry name" value="Omega/Tau-like"/>
</dbReference>
<dbReference type="AlphaFoldDB" id="A0AA41W0N7"/>
<feature type="domain" description="GST N-terminal" evidence="5">
    <location>
        <begin position="2"/>
        <end position="81"/>
    </location>
</feature>
<protein>
    <recommendedName>
        <fullName evidence="1">glutathione transferase</fullName>
        <ecNumber evidence="1">2.5.1.18</ecNumber>
    </recommendedName>
</protein>
<gene>
    <name evidence="7" type="ORF">MKW94_022178</name>
</gene>
<dbReference type="EMBL" id="JAJJMA010334305">
    <property type="protein sequence ID" value="MCL7051035.1"/>
    <property type="molecule type" value="Genomic_DNA"/>
</dbReference>
<dbReference type="FunFam" id="3.40.30.10:FF:000014">
    <property type="entry name" value="Tau class glutathione S-transferase"/>
    <property type="match status" value="1"/>
</dbReference>
<dbReference type="GO" id="GO:0004364">
    <property type="term" value="F:glutathione transferase activity"/>
    <property type="evidence" value="ECO:0007669"/>
    <property type="project" value="UniProtKB-EC"/>
</dbReference>
<reference evidence="7" key="1">
    <citation type="submission" date="2022-03" db="EMBL/GenBank/DDBJ databases">
        <title>A functionally conserved STORR gene fusion in Papaver species that diverged 16.8 million years ago.</title>
        <authorList>
            <person name="Catania T."/>
        </authorList>
    </citation>
    <scope>NUCLEOTIDE SEQUENCE</scope>
    <source>
        <strain evidence="7">S-191538</strain>
    </source>
</reference>
<dbReference type="GO" id="GO:0005737">
    <property type="term" value="C:cytoplasm"/>
    <property type="evidence" value="ECO:0007669"/>
    <property type="project" value="TreeGrafter"/>
</dbReference>
<comment type="caution">
    <text evidence="7">The sequence shown here is derived from an EMBL/GenBank/DDBJ whole genome shotgun (WGS) entry which is preliminary data.</text>
</comment>
<sequence>MEDVKLHSIGISIFGSRVIWALKLKGVDYEYIEEDLQNKSESLLKYNPVYMKVPVLVHGGKPISESMIIVEYIDETWPDKYLILPKDPYERSVARFWAKFAGDMEPFLTRYYCTRGEEQAKVMKDILGMLRSVEEHGLGDGRKFFGGEILGFADLAFARLILLFKGMRDITGLTSPLEVEEFPRLQEWMERFSEVPVIKENQPNYDEWLAYAKREMENLFPSPSA</sequence>
<dbReference type="InterPro" id="IPR040079">
    <property type="entry name" value="Glutathione_S-Trfase"/>
</dbReference>
<dbReference type="GO" id="GO:0006749">
    <property type="term" value="P:glutathione metabolic process"/>
    <property type="evidence" value="ECO:0007669"/>
    <property type="project" value="InterPro"/>
</dbReference>
<feature type="domain" description="GST C-terminal" evidence="6">
    <location>
        <begin position="87"/>
        <end position="220"/>
    </location>
</feature>
<comment type="similarity">
    <text evidence="4">Belongs to the GST superfamily.</text>
</comment>
<dbReference type="PROSITE" id="PS50404">
    <property type="entry name" value="GST_NTER"/>
    <property type="match status" value="1"/>
</dbReference>
<dbReference type="Gene3D" id="3.40.30.10">
    <property type="entry name" value="Glutaredoxin"/>
    <property type="match status" value="1"/>
</dbReference>
<dbReference type="SUPFAM" id="SSF52833">
    <property type="entry name" value="Thioredoxin-like"/>
    <property type="match status" value="1"/>
</dbReference>
<dbReference type="SFLD" id="SFLDS00019">
    <property type="entry name" value="Glutathione_Transferase_(cytos"/>
    <property type="match status" value="1"/>
</dbReference>
<dbReference type="EC" id="2.5.1.18" evidence="1"/>
<dbReference type="Gene3D" id="1.20.1050.10">
    <property type="match status" value="1"/>
</dbReference>
<dbReference type="CDD" id="cd03185">
    <property type="entry name" value="GST_C_Tau"/>
    <property type="match status" value="1"/>
</dbReference>
<dbReference type="PANTHER" id="PTHR11260">
    <property type="entry name" value="GLUTATHIONE S-TRANSFERASE, GST, SUPERFAMILY, GST DOMAIN CONTAINING"/>
    <property type="match status" value="1"/>
</dbReference>
<dbReference type="InterPro" id="IPR036282">
    <property type="entry name" value="Glutathione-S-Trfase_C_sf"/>
</dbReference>
<comment type="catalytic activity">
    <reaction evidence="3">
        <text>RX + glutathione = an S-substituted glutathione + a halide anion + H(+)</text>
        <dbReference type="Rhea" id="RHEA:16437"/>
        <dbReference type="ChEBI" id="CHEBI:15378"/>
        <dbReference type="ChEBI" id="CHEBI:16042"/>
        <dbReference type="ChEBI" id="CHEBI:17792"/>
        <dbReference type="ChEBI" id="CHEBI:57925"/>
        <dbReference type="ChEBI" id="CHEBI:90779"/>
        <dbReference type="EC" id="2.5.1.18"/>
    </reaction>
</comment>
<dbReference type="InterPro" id="IPR010987">
    <property type="entry name" value="Glutathione-S-Trfase_C-like"/>
</dbReference>
<dbReference type="Pfam" id="PF02798">
    <property type="entry name" value="GST_N"/>
    <property type="match status" value="1"/>
</dbReference>
<keyword evidence="8" id="KW-1185">Reference proteome</keyword>
<evidence type="ECO:0000313" key="7">
    <source>
        <dbReference type="EMBL" id="MCL7051035.1"/>
    </source>
</evidence>
<dbReference type="InterPro" id="IPR036249">
    <property type="entry name" value="Thioredoxin-like_sf"/>
</dbReference>
<dbReference type="InterPro" id="IPR045074">
    <property type="entry name" value="GST_C_Tau"/>
</dbReference>
<evidence type="ECO:0000256" key="4">
    <source>
        <dbReference type="RuleBase" id="RU003494"/>
    </source>
</evidence>
<dbReference type="CDD" id="cd03058">
    <property type="entry name" value="GST_N_Tau"/>
    <property type="match status" value="1"/>
</dbReference>
<dbReference type="InterPro" id="IPR004046">
    <property type="entry name" value="GST_C"/>
</dbReference>
<dbReference type="InterPro" id="IPR004045">
    <property type="entry name" value="Glutathione_S-Trfase_N"/>
</dbReference>
<evidence type="ECO:0000256" key="2">
    <source>
        <dbReference type="ARBA" id="ARBA00022679"/>
    </source>
</evidence>
<proteinExistence type="inferred from homology"/>
<dbReference type="SFLD" id="SFLDG01152">
    <property type="entry name" value="Main.3:_Omega-_and_Tau-like"/>
    <property type="match status" value="1"/>
</dbReference>
<dbReference type="PROSITE" id="PS50405">
    <property type="entry name" value="GST_CTER"/>
    <property type="match status" value="1"/>
</dbReference>
<dbReference type="Proteomes" id="UP001177140">
    <property type="component" value="Unassembled WGS sequence"/>
</dbReference>
<evidence type="ECO:0000259" key="5">
    <source>
        <dbReference type="PROSITE" id="PS50404"/>
    </source>
</evidence>
<evidence type="ECO:0000313" key="8">
    <source>
        <dbReference type="Proteomes" id="UP001177140"/>
    </source>
</evidence>
<evidence type="ECO:0000259" key="6">
    <source>
        <dbReference type="PROSITE" id="PS50405"/>
    </source>
</evidence>
<evidence type="ECO:0000256" key="3">
    <source>
        <dbReference type="ARBA" id="ARBA00047960"/>
    </source>
</evidence>
<accession>A0AA41W0N7</accession>
<dbReference type="PANTHER" id="PTHR11260:SF774">
    <property type="entry name" value="GLUTATHIONE TRANSFERASE"/>
    <property type="match status" value="1"/>
</dbReference>
<name>A0AA41W0N7_PAPNU</name>